<reference evidence="2" key="1">
    <citation type="submission" date="2020-09" db="EMBL/GenBank/DDBJ databases">
        <title>A novel bacterium of genus Bacillus, isolated from South China Sea.</title>
        <authorList>
            <person name="Huang H."/>
            <person name="Mo K."/>
            <person name="Hu Y."/>
        </authorList>
    </citation>
    <scope>NUCLEOTIDE SEQUENCE</scope>
    <source>
        <strain evidence="2">IB182487</strain>
    </source>
</reference>
<organism evidence="2 3">
    <name type="scientific">Metabacillus arenae</name>
    <dbReference type="NCBI Taxonomy" id="2771434"/>
    <lineage>
        <taxon>Bacteria</taxon>
        <taxon>Bacillati</taxon>
        <taxon>Bacillota</taxon>
        <taxon>Bacilli</taxon>
        <taxon>Bacillales</taxon>
        <taxon>Bacillaceae</taxon>
        <taxon>Metabacillus</taxon>
    </lineage>
</organism>
<dbReference type="AlphaFoldDB" id="A0A926N9Q2"/>
<dbReference type="EMBL" id="JACXAI010000007">
    <property type="protein sequence ID" value="MBD1380107.1"/>
    <property type="molecule type" value="Genomic_DNA"/>
</dbReference>
<dbReference type="InterPro" id="IPR025618">
    <property type="entry name" value="YtpI"/>
</dbReference>
<evidence type="ECO:0000256" key="1">
    <source>
        <dbReference type="SAM" id="Phobius"/>
    </source>
</evidence>
<name>A0A926N9Q2_9BACI</name>
<dbReference type="Pfam" id="PF14007">
    <property type="entry name" value="YtpI"/>
    <property type="match status" value="1"/>
</dbReference>
<accession>A0A926N9Q2</accession>
<dbReference type="RefSeq" id="WP_191157383.1">
    <property type="nucleotide sequence ID" value="NZ_JACXAI010000007.1"/>
</dbReference>
<feature type="transmembrane region" description="Helical" evidence="1">
    <location>
        <begin position="6"/>
        <end position="22"/>
    </location>
</feature>
<comment type="caution">
    <text evidence="2">The sequence shown here is derived from an EMBL/GenBank/DDBJ whole genome shotgun (WGS) entry which is preliminary data.</text>
</comment>
<keyword evidence="3" id="KW-1185">Reference proteome</keyword>
<keyword evidence="1" id="KW-0812">Transmembrane</keyword>
<dbReference type="Proteomes" id="UP000626844">
    <property type="component" value="Unassembled WGS sequence"/>
</dbReference>
<evidence type="ECO:0000313" key="3">
    <source>
        <dbReference type="Proteomes" id="UP000626844"/>
    </source>
</evidence>
<feature type="transmembrane region" description="Helical" evidence="1">
    <location>
        <begin position="34"/>
        <end position="55"/>
    </location>
</feature>
<keyword evidence="1" id="KW-1133">Transmembrane helix</keyword>
<protein>
    <submittedName>
        <fullName evidence="2">YtpI family protein</fullName>
    </submittedName>
</protein>
<proteinExistence type="predicted"/>
<gene>
    <name evidence="2" type="ORF">IC621_07690</name>
</gene>
<evidence type="ECO:0000313" key="2">
    <source>
        <dbReference type="EMBL" id="MBD1380107.1"/>
    </source>
</evidence>
<keyword evidence="1" id="KW-0472">Membrane</keyword>
<feature type="transmembrane region" description="Helical" evidence="1">
    <location>
        <begin position="61"/>
        <end position="81"/>
    </location>
</feature>
<sequence length="98" mass="11292">MPIFVVLIVFSGVFYLFYKVKFYRTKKSMERQWLSAKSSIALGSFIFFFGINQLFIYRSNVSLIIGAVFIIVGLTSAWAGYRAYKHFLPLAIQEAEES</sequence>